<name>A0A671PAK9_9TELE</name>
<proteinExistence type="predicted"/>
<reference evidence="1" key="2">
    <citation type="submission" date="2025-09" db="UniProtKB">
        <authorList>
            <consortium name="Ensembl"/>
        </authorList>
    </citation>
    <scope>IDENTIFICATION</scope>
</reference>
<evidence type="ECO:0000313" key="2">
    <source>
        <dbReference type="Proteomes" id="UP000472260"/>
    </source>
</evidence>
<reference evidence="1" key="1">
    <citation type="submission" date="2025-08" db="UniProtKB">
        <authorList>
            <consortium name="Ensembl"/>
        </authorList>
    </citation>
    <scope>IDENTIFICATION</scope>
</reference>
<evidence type="ECO:0008006" key="3">
    <source>
        <dbReference type="Google" id="ProtNLM"/>
    </source>
</evidence>
<accession>A0A671PAK9</accession>
<organism evidence="1 2">
    <name type="scientific">Sinocyclocheilus anshuiensis</name>
    <dbReference type="NCBI Taxonomy" id="1608454"/>
    <lineage>
        <taxon>Eukaryota</taxon>
        <taxon>Metazoa</taxon>
        <taxon>Chordata</taxon>
        <taxon>Craniata</taxon>
        <taxon>Vertebrata</taxon>
        <taxon>Euteleostomi</taxon>
        <taxon>Actinopterygii</taxon>
        <taxon>Neopterygii</taxon>
        <taxon>Teleostei</taxon>
        <taxon>Ostariophysi</taxon>
        <taxon>Cypriniformes</taxon>
        <taxon>Cyprinidae</taxon>
        <taxon>Cyprininae</taxon>
        <taxon>Sinocyclocheilus</taxon>
    </lineage>
</organism>
<evidence type="ECO:0000313" key="1">
    <source>
        <dbReference type="Ensembl" id="ENSSANP00000055801.1"/>
    </source>
</evidence>
<dbReference type="InterPro" id="IPR050150">
    <property type="entry name" value="IgV_Light_Chain"/>
</dbReference>
<sequence length="148" mass="17200">MLHIDPALSISVFRFQWTSDCSYTCMAWYQQKPEEAPKLLIRYAVQRESNTPSRFSGIQTEDTGDYYCQSVHYISDSWVVTVTALIQLRDTAAADERITNNTMTQLTTQATDSLIKYKNLLHQFRKKAKQLHTYTDYTVKPNSFEKLV</sequence>
<dbReference type="Gene3D" id="2.60.40.10">
    <property type="entry name" value="Immunoglobulins"/>
    <property type="match status" value="1"/>
</dbReference>
<dbReference type="InterPro" id="IPR036179">
    <property type="entry name" value="Ig-like_dom_sf"/>
</dbReference>
<dbReference type="Ensembl" id="ENSSANT00000059376.1">
    <property type="protein sequence ID" value="ENSSANP00000055801.1"/>
    <property type="gene ID" value="ENSSANG00000027954.1"/>
</dbReference>
<dbReference type="Proteomes" id="UP000472260">
    <property type="component" value="Unassembled WGS sequence"/>
</dbReference>
<dbReference type="SUPFAM" id="SSF48726">
    <property type="entry name" value="Immunoglobulin"/>
    <property type="match status" value="1"/>
</dbReference>
<dbReference type="PANTHER" id="PTHR23267">
    <property type="entry name" value="IMMUNOGLOBULIN LIGHT CHAIN"/>
    <property type="match status" value="1"/>
</dbReference>
<dbReference type="InterPro" id="IPR013783">
    <property type="entry name" value="Ig-like_fold"/>
</dbReference>
<dbReference type="AlphaFoldDB" id="A0A671PAK9"/>
<keyword evidence="2" id="KW-1185">Reference proteome</keyword>
<protein>
    <recommendedName>
        <fullName evidence="3">Ig-like domain-containing protein</fullName>
    </recommendedName>
</protein>